<feature type="domain" description="SKICH" evidence="2">
    <location>
        <begin position="19"/>
        <end position="121"/>
    </location>
</feature>
<gene>
    <name evidence="4" type="primary">LOC100746112</name>
</gene>
<dbReference type="AlphaFoldDB" id="A0A6P8LJ67"/>
<evidence type="ECO:0000256" key="1">
    <source>
        <dbReference type="ARBA" id="ARBA00023054"/>
    </source>
</evidence>
<dbReference type="GeneID" id="100746112"/>
<dbReference type="OrthoDB" id="10015001at2759"/>
<organism evidence="3 4">
    <name type="scientific">Bombus impatiens</name>
    <name type="common">Bumblebee</name>
    <dbReference type="NCBI Taxonomy" id="132113"/>
    <lineage>
        <taxon>Eukaryota</taxon>
        <taxon>Metazoa</taxon>
        <taxon>Ecdysozoa</taxon>
        <taxon>Arthropoda</taxon>
        <taxon>Hexapoda</taxon>
        <taxon>Insecta</taxon>
        <taxon>Pterygota</taxon>
        <taxon>Neoptera</taxon>
        <taxon>Endopterygota</taxon>
        <taxon>Hymenoptera</taxon>
        <taxon>Apocrita</taxon>
        <taxon>Aculeata</taxon>
        <taxon>Apoidea</taxon>
        <taxon>Anthophila</taxon>
        <taxon>Apidae</taxon>
        <taxon>Bombus</taxon>
        <taxon>Pyrobombus</taxon>
    </lineage>
</organism>
<dbReference type="InterPro" id="IPR051002">
    <property type="entry name" value="UBA_autophagy_assoc_protein"/>
</dbReference>
<dbReference type="PANTHER" id="PTHR31915">
    <property type="entry name" value="SKICH DOMAIN-CONTAINING PROTEIN"/>
    <property type="match status" value="1"/>
</dbReference>
<evidence type="ECO:0000259" key="2">
    <source>
        <dbReference type="Pfam" id="PF17751"/>
    </source>
</evidence>
<keyword evidence="1" id="KW-0175">Coiled coil</keyword>
<protein>
    <submittedName>
        <fullName evidence="4">Uncharacterized protein LOC100746112</fullName>
    </submittedName>
</protein>
<dbReference type="InterPro" id="IPR041611">
    <property type="entry name" value="SKICH"/>
</dbReference>
<evidence type="ECO:0000313" key="4">
    <source>
        <dbReference type="RefSeq" id="XP_033178997.1"/>
    </source>
</evidence>
<reference evidence="4" key="1">
    <citation type="submission" date="2025-08" db="UniProtKB">
        <authorList>
            <consortium name="RefSeq"/>
        </authorList>
    </citation>
    <scope>IDENTIFICATION</scope>
</reference>
<name>A0A6P8LJ67_BOMIM</name>
<accession>A0A6P8LJ67</accession>
<sequence length="546" mass="62482">MKMYCCVRGTFHCQYINGVQFNKLKTKYRTDEDIVVHYTIQDRIHTSTRDWIGIFPRGWSNLQQYLTFEYIILSPKTATLTNRSIMFLHTFHREALPNVDYQFVYVSKEIEILGTSSYFRFIVIPNLRAIDRNSNTSDRGVDNVHDAHDGHPPLIVSPTTSNVGKILRSSKSIDNFLESHRTCRSFAEHSQRTCRFCSKSVSFTTNRVQFLMLHNEQLVARMGRLTRDLELTEAAVKSEKMAQAVLTRRLQAYETFVADMFKCLNLRGTVRILDKTGQEIIVQKVKPKNSPPMRDETGDKPVPILEVSMLNQSSELKECNDGSTTNINEMERVPRVSNLCETEENEERVTPKYFKDDGFSVKKELNENEKNFEITLSVEEGQPQFDKEILISEAPINKDREEQCGSYVTKEATGTTNQRGDEICTVNCKIEQPNGVEDKSEDGQNIVYDDKKIVKELDSLITGDSSKCCCDCHLNMSKTCSSNKRFDKGNVNEWALQCECDLKVSDGMYQMIDNYAENQCTTREAMKSGLSAILIKGRNTKFAVIK</sequence>
<evidence type="ECO:0000313" key="3">
    <source>
        <dbReference type="Proteomes" id="UP000515180"/>
    </source>
</evidence>
<dbReference type="RefSeq" id="XP_033178997.1">
    <property type="nucleotide sequence ID" value="XM_033323106.1"/>
</dbReference>
<dbReference type="Proteomes" id="UP000515180">
    <property type="component" value="Unplaced"/>
</dbReference>
<dbReference type="Gene3D" id="2.60.40.2840">
    <property type="match status" value="1"/>
</dbReference>
<keyword evidence="3" id="KW-1185">Reference proteome</keyword>
<dbReference type="PANTHER" id="PTHR31915:SF6">
    <property type="entry name" value="SKICH DOMAIN-CONTAINING PROTEIN"/>
    <property type="match status" value="1"/>
</dbReference>
<proteinExistence type="predicted"/>
<dbReference type="Pfam" id="PF17751">
    <property type="entry name" value="SKICH"/>
    <property type="match status" value="1"/>
</dbReference>